<organism evidence="1 2">
    <name type="scientific">Candidatus Anaerobiospirillum merdipullorum</name>
    <dbReference type="NCBI Taxonomy" id="2838450"/>
    <lineage>
        <taxon>Bacteria</taxon>
        <taxon>Pseudomonadati</taxon>
        <taxon>Pseudomonadota</taxon>
        <taxon>Gammaproteobacteria</taxon>
        <taxon>Aeromonadales</taxon>
        <taxon>Succinivibrionaceae</taxon>
        <taxon>Anaerobiospirillum</taxon>
    </lineage>
</organism>
<dbReference type="EMBL" id="JAHLFG010000027">
    <property type="protein sequence ID" value="MBU3826301.1"/>
    <property type="molecule type" value="Genomic_DNA"/>
</dbReference>
<protein>
    <recommendedName>
        <fullName evidence="3">Tetratricopeptide repeat protein</fullName>
    </recommendedName>
</protein>
<dbReference type="AlphaFoldDB" id="A0A9E2KM34"/>
<evidence type="ECO:0000313" key="1">
    <source>
        <dbReference type="EMBL" id="MBU3826301.1"/>
    </source>
</evidence>
<reference evidence="1" key="2">
    <citation type="submission" date="2021-04" db="EMBL/GenBank/DDBJ databases">
        <authorList>
            <person name="Gilroy R."/>
        </authorList>
    </citation>
    <scope>NUCLEOTIDE SEQUENCE</scope>
    <source>
        <strain evidence="1">687</strain>
    </source>
</reference>
<reference evidence="1" key="1">
    <citation type="journal article" date="2021" name="PeerJ">
        <title>Extensive microbial diversity within the chicken gut microbiome revealed by metagenomics and culture.</title>
        <authorList>
            <person name="Gilroy R."/>
            <person name="Ravi A."/>
            <person name="Getino M."/>
            <person name="Pursley I."/>
            <person name="Horton D.L."/>
            <person name="Alikhan N.F."/>
            <person name="Baker D."/>
            <person name="Gharbi K."/>
            <person name="Hall N."/>
            <person name="Watson M."/>
            <person name="Adriaenssens E.M."/>
            <person name="Foster-Nyarko E."/>
            <person name="Jarju S."/>
            <person name="Secka A."/>
            <person name="Antonio M."/>
            <person name="Oren A."/>
            <person name="Chaudhuri R.R."/>
            <person name="La Ragione R."/>
            <person name="Hildebrand F."/>
            <person name="Pallen M.J."/>
        </authorList>
    </citation>
    <scope>NUCLEOTIDE SEQUENCE</scope>
    <source>
        <strain evidence="1">687</strain>
    </source>
</reference>
<name>A0A9E2KM34_9GAMM</name>
<evidence type="ECO:0000313" key="2">
    <source>
        <dbReference type="Proteomes" id="UP000824150"/>
    </source>
</evidence>
<dbReference type="Gene3D" id="1.25.40.10">
    <property type="entry name" value="Tetratricopeptide repeat domain"/>
    <property type="match status" value="1"/>
</dbReference>
<dbReference type="Pfam" id="PF04733">
    <property type="entry name" value="Coatomer_E"/>
    <property type="match status" value="1"/>
</dbReference>
<dbReference type="InterPro" id="IPR011990">
    <property type="entry name" value="TPR-like_helical_dom_sf"/>
</dbReference>
<accession>A0A9E2KM34</accession>
<gene>
    <name evidence="1" type="ORF">IAA31_02255</name>
</gene>
<dbReference type="SUPFAM" id="SSF48452">
    <property type="entry name" value="TPR-like"/>
    <property type="match status" value="1"/>
</dbReference>
<comment type="caution">
    <text evidence="1">The sequence shown here is derived from an EMBL/GenBank/DDBJ whole genome shotgun (WGS) entry which is preliminary data.</text>
</comment>
<sequence length="123" mass="13399">MEALSKENARLLLTIGFAACAKGKVAQGRKLFENMHIAYPEASAVIVGLAFSHIVVDDFAEGERLLNEVIKLGDEDQDALALLAFSKALQKKEDEVQDIVAQISKEHTSAYSLAKEALKLVTK</sequence>
<proteinExistence type="predicted"/>
<evidence type="ECO:0008006" key="3">
    <source>
        <dbReference type="Google" id="ProtNLM"/>
    </source>
</evidence>
<dbReference type="Proteomes" id="UP000824150">
    <property type="component" value="Unassembled WGS sequence"/>
</dbReference>